<keyword evidence="3" id="KW-1185">Reference proteome</keyword>
<comment type="caution">
    <text evidence="2">The sequence shown here is derived from an EMBL/GenBank/DDBJ whole genome shotgun (WGS) entry which is preliminary data.</text>
</comment>
<dbReference type="Proteomes" id="UP001283361">
    <property type="component" value="Unassembled WGS sequence"/>
</dbReference>
<accession>A0AAE1CYW5</accession>
<gene>
    <name evidence="2" type="ORF">RRG08_062297</name>
</gene>
<sequence>MSQRQPASRAGQKQNIHRAEGGPRRSLGYCQLGTGRWFTSEKFLALHSSALKSQYMVRRNVSLGAVVVRIDPGASLSLTSLLRAIFHV</sequence>
<protein>
    <submittedName>
        <fullName evidence="2">Uncharacterized protein</fullName>
    </submittedName>
</protein>
<reference evidence="2" key="1">
    <citation type="journal article" date="2023" name="G3 (Bethesda)">
        <title>A reference genome for the long-term kleptoplast-retaining sea slug Elysia crispata morphotype clarki.</title>
        <authorList>
            <person name="Eastman K.E."/>
            <person name="Pendleton A.L."/>
            <person name="Shaikh M.A."/>
            <person name="Suttiyut T."/>
            <person name="Ogas R."/>
            <person name="Tomko P."/>
            <person name="Gavelis G."/>
            <person name="Widhalm J.R."/>
            <person name="Wisecaver J.H."/>
        </authorList>
    </citation>
    <scope>NUCLEOTIDE SEQUENCE</scope>
    <source>
        <strain evidence="2">ECLA1</strain>
    </source>
</reference>
<dbReference type="AlphaFoldDB" id="A0AAE1CYW5"/>
<dbReference type="EMBL" id="JAWDGP010006253">
    <property type="protein sequence ID" value="KAK3744647.1"/>
    <property type="molecule type" value="Genomic_DNA"/>
</dbReference>
<evidence type="ECO:0000313" key="2">
    <source>
        <dbReference type="EMBL" id="KAK3744647.1"/>
    </source>
</evidence>
<organism evidence="2 3">
    <name type="scientific">Elysia crispata</name>
    <name type="common">lettuce slug</name>
    <dbReference type="NCBI Taxonomy" id="231223"/>
    <lineage>
        <taxon>Eukaryota</taxon>
        <taxon>Metazoa</taxon>
        <taxon>Spiralia</taxon>
        <taxon>Lophotrochozoa</taxon>
        <taxon>Mollusca</taxon>
        <taxon>Gastropoda</taxon>
        <taxon>Heterobranchia</taxon>
        <taxon>Euthyneura</taxon>
        <taxon>Panpulmonata</taxon>
        <taxon>Sacoglossa</taxon>
        <taxon>Placobranchoidea</taxon>
        <taxon>Plakobranchidae</taxon>
        <taxon>Elysia</taxon>
    </lineage>
</organism>
<evidence type="ECO:0000313" key="3">
    <source>
        <dbReference type="Proteomes" id="UP001283361"/>
    </source>
</evidence>
<feature type="region of interest" description="Disordered" evidence="1">
    <location>
        <begin position="1"/>
        <end position="26"/>
    </location>
</feature>
<name>A0AAE1CYW5_9GAST</name>
<feature type="compositionally biased region" description="Polar residues" evidence="1">
    <location>
        <begin position="1"/>
        <end position="14"/>
    </location>
</feature>
<evidence type="ECO:0000256" key="1">
    <source>
        <dbReference type="SAM" id="MobiDB-lite"/>
    </source>
</evidence>
<proteinExistence type="predicted"/>